<dbReference type="GO" id="GO:0008610">
    <property type="term" value="P:lipid biosynthetic process"/>
    <property type="evidence" value="ECO:0007669"/>
    <property type="project" value="UniProtKB-ARBA"/>
</dbReference>
<dbReference type="GO" id="GO:0016746">
    <property type="term" value="F:acyltransferase activity"/>
    <property type="evidence" value="ECO:0007669"/>
    <property type="project" value="UniProtKB-KW"/>
</dbReference>
<dbReference type="Pfam" id="PF16911">
    <property type="entry name" value="PapA_C"/>
    <property type="match status" value="1"/>
</dbReference>
<evidence type="ECO:0000256" key="3">
    <source>
        <dbReference type="ARBA" id="ARBA00001907"/>
    </source>
</evidence>
<dbReference type="EC" id="2.3.1.282" evidence="5"/>
<dbReference type="SUPFAM" id="SSF52777">
    <property type="entry name" value="CoA-dependent acyltransferases"/>
    <property type="match status" value="2"/>
</dbReference>
<reference evidence="15" key="1">
    <citation type="submission" date="2016-10" db="EMBL/GenBank/DDBJ databases">
        <title>Comparative genomics uncovers the prolific and rare metabolic potential of the cyanobacterial genus Moorea.</title>
        <authorList>
            <person name="Leao T."/>
            <person name="Castelao G."/>
            <person name="Korobeynikov A."/>
            <person name="Monroe E.A."/>
            <person name="Podell S."/>
            <person name="Glukhov E."/>
            <person name="Allen E."/>
            <person name="Gerwick W.H."/>
            <person name="Gerwick L."/>
        </authorList>
    </citation>
    <scope>NUCLEOTIDE SEQUENCE [LARGE SCALE GENOMIC DNA]</scope>
    <source>
        <strain evidence="15">PAL-8-15-08-1</strain>
    </source>
</reference>
<dbReference type="Gene3D" id="3.30.559.10">
    <property type="entry name" value="Chloramphenicol acetyltransferase-like domain"/>
    <property type="match status" value="1"/>
</dbReference>
<keyword evidence="8" id="KW-0012">Acyltransferase</keyword>
<dbReference type="PANTHER" id="PTHR28037:SF1">
    <property type="entry name" value="ALCOHOL O-ACETYLTRANSFERASE 1-RELATED"/>
    <property type="match status" value="1"/>
</dbReference>
<dbReference type="InterPro" id="IPR001242">
    <property type="entry name" value="Condensation_dom"/>
</dbReference>
<evidence type="ECO:0000313" key="14">
    <source>
        <dbReference type="EMBL" id="AOW99676.1"/>
    </source>
</evidence>
<protein>
    <recommendedName>
        <fullName evidence="6">Phthiocerol/phthiodiolone dimycocerosyl transferase</fullName>
        <ecNumber evidence="5">2.3.1.282</ecNumber>
    </recommendedName>
    <alternativeName>
        <fullName evidence="11">Acyltransferase PapA5</fullName>
    </alternativeName>
    <alternativeName>
        <fullName evidence="9">Phthiocerol/phthiodiolone O-acyltransferase</fullName>
    </alternativeName>
    <alternativeName>
        <fullName evidence="10">Polyketide synthase-associated protein A5</fullName>
    </alternativeName>
</protein>
<evidence type="ECO:0000259" key="13">
    <source>
        <dbReference type="Pfam" id="PF16911"/>
    </source>
</evidence>
<dbReference type="PANTHER" id="PTHR28037">
    <property type="entry name" value="ALCOHOL O-ACETYLTRANSFERASE 1-RELATED"/>
    <property type="match status" value="1"/>
</dbReference>
<evidence type="ECO:0000256" key="10">
    <source>
        <dbReference type="ARBA" id="ARBA00032317"/>
    </source>
</evidence>
<dbReference type="KEGG" id="mpro:BJP34_09590"/>
<evidence type="ECO:0000256" key="8">
    <source>
        <dbReference type="ARBA" id="ARBA00023315"/>
    </source>
</evidence>
<gene>
    <name evidence="14" type="ORF">BJP34_09590</name>
</gene>
<evidence type="ECO:0000256" key="4">
    <source>
        <dbReference type="ARBA" id="ARBA00006558"/>
    </source>
</evidence>
<evidence type="ECO:0000256" key="7">
    <source>
        <dbReference type="ARBA" id="ARBA00022679"/>
    </source>
</evidence>
<comment type="catalytic activity">
    <reaction evidence="3">
        <text>2 a mycocerosyl-[mycocerosic acid synthase] + a phthiodiolone = a dimycocerosyl phthiodiolone + 2 holo-[mycocerosic acid synthase].</text>
        <dbReference type="EC" id="2.3.1.282"/>
    </reaction>
</comment>
<evidence type="ECO:0000256" key="2">
    <source>
        <dbReference type="ARBA" id="ARBA00000625"/>
    </source>
</evidence>
<dbReference type="EMBL" id="CP017599">
    <property type="protein sequence ID" value="AOW99676.1"/>
    <property type="molecule type" value="Genomic_DNA"/>
</dbReference>
<proteinExistence type="inferred from homology"/>
<comment type="catalytic activity">
    <reaction evidence="1">
        <text>2 a mycocerosyl-[mycocerosic acid synthase] + a phthiocerol = a dimycocerosyl phthiocerol + 2 holo-[mycocerosic acid synthase].</text>
        <dbReference type="EC" id="2.3.1.282"/>
    </reaction>
</comment>
<keyword evidence="7" id="KW-0808">Transferase</keyword>
<evidence type="ECO:0000256" key="1">
    <source>
        <dbReference type="ARBA" id="ARBA00000026"/>
    </source>
</evidence>
<dbReference type="AlphaFoldDB" id="A0A1D8TPZ3"/>
<evidence type="ECO:0000313" key="15">
    <source>
        <dbReference type="Proteomes" id="UP000177870"/>
    </source>
</evidence>
<dbReference type="Gene3D" id="3.30.559.30">
    <property type="entry name" value="Nonribosomal peptide synthetase, condensation domain"/>
    <property type="match status" value="1"/>
</dbReference>
<dbReference type="STRING" id="1458985.BJP34_09590"/>
<dbReference type="InterPro" id="IPR031641">
    <property type="entry name" value="PapA_C"/>
</dbReference>
<feature type="domain" description="Phthiocerol/phthiodiolone dimycocerosyl transferase C-terminal" evidence="13">
    <location>
        <begin position="245"/>
        <end position="407"/>
    </location>
</feature>
<dbReference type="Proteomes" id="UP000177870">
    <property type="component" value="Chromosome"/>
</dbReference>
<feature type="domain" description="Condensation" evidence="12">
    <location>
        <begin position="34"/>
        <end position="183"/>
    </location>
</feature>
<evidence type="ECO:0000256" key="11">
    <source>
        <dbReference type="ARBA" id="ARBA00033407"/>
    </source>
</evidence>
<evidence type="ECO:0000259" key="12">
    <source>
        <dbReference type="Pfam" id="PF00668"/>
    </source>
</evidence>
<dbReference type="Pfam" id="PF00668">
    <property type="entry name" value="Condensation"/>
    <property type="match status" value="1"/>
</dbReference>
<evidence type="ECO:0000256" key="9">
    <source>
        <dbReference type="ARBA" id="ARBA00030465"/>
    </source>
</evidence>
<name>A0A1D8TPZ3_9CYAN</name>
<accession>A0A1D8TPZ3</accession>
<dbReference type="InterPro" id="IPR023213">
    <property type="entry name" value="CAT-like_dom_sf"/>
</dbReference>
<evidence type="ECO:0000256" key="5">
    <source>
        <dbReference type="ARBA" id="ARBA00012866"/>
    </source>
</evidence>
<sequence>MHLTKLEQSTKTLKMLTMSPISPGETLDRKLVPVEQGMEILNRLAKSSYVVTMSRVKGPLSEEILRQALDLIQYRYPCLNSRIVGSLDNLCFETEGVSKIPLRVVDNLYNEHWQEVVLEELNQEIESDKGLMRAVLVRAESENSANYLITSIHHAISDGLSCVRLHSAILTYCDKIHCGEPITSVLPLPILPPIDRLIPISTRGLQGIWHRSLLLLRIIFNQVWYRPKTLGFEKCVPINLRRCGMVQKSLDKGLTQELINRCKKEKTTVHGALCGAMLLTAAKSITANKKKRLCVSCLSYVDLRRRLEPVVSDEVMGMLISGVTSYHTLQSNLSFWDLARSVKKQLESRLKKANLFRFVMIIKAGIKWFIRHPNKGSATVSVTNIGKVNIPKHYGSFELEEISFVAAEGAGGGTLSVAVSTFEEKMILNFIFSEPSISKNSMEKMANNVLSCLIDGCLTKVA</sequence>
<evidence type="ECO:0000256" key="6">
    <source>
        <dbReference type="ARBA" id="ARBA00013449"/>
    </source>
</evidence>
<comment type="similarity">
    <text evidence="4">Belongs to the acyltransferase PapA5 family.</text>
</comment>
<organism evidence="14 15">
    <name type="scientific">Moorena producens PAL-8-15-08-1</name>
    <dbReference type="NCBI Taxonomy" id="1458985"/>
    <lineage>
        <taxon>Bacteria</taxon>
        <taxon>Bacillati</taxon>
        <taxon>Cyanobacteriota</taxon>
        <taxon>Cyanophyceae</taxon>
        <taxon>Coleofasciculales</taxon>
        <taxon>Coleofasciculaceae</taxon>
        <taxon>Moorena</taxon>
    </lineage>
</organism>
<comment type="catalytic activity">
    <reaction evidence="2">
        <text>2 a mycocerosyl-[mycocerosic acid synthase] + a phenolphthiocerol = a dimycocerosyl phenolphthiocerol + 2 holo-[mycocerosic acid synthase].</text>
        <dbReference type="EC" id="2.3.1.282"/>
    </reaction>
</comment>
<dbReference type="InterPro" id="IPR052058">
    <property type="entry name" value="Alcohol_O-acetyltransferase"/>
</dbReference>